<dbReference type="GO" id="GO:0008180">
    <property type="term" value="C:COP9 signalosome"/>
    <property type="evidence" value="ECO:0007669"/>
    <property type="project" value="UniProtKB-KW"/>
</dbReference>
<keyword evidence="6" id="KW-0736">Signalosome</keyword>
<proteinExistence type="inferred from homology"/>
<dbReference type="SMART" id="SM00753">
    <property type="entry name" value="PAM"/>
    <property type="match status" value="1"/>
</dbReference>
<dbReference type="FunCoup" id="G7E3Q8">
    <property type="interactions" value="508"/>
</dbReference>
<protein>
    <recommendedName>
        <fullName evidence="4">COP9 signalosome complex subunit 2</fullName>
    </recommendedName>
</protein>
<sequence length="476" mass="53774">MSDNDDFMMDDGDDEDYGFDYEDDDGADEAGADVENTYYTAKSLKTEKPQEAIAAFEALVKQEADDAGPGEWGFKALKQLTKLTFRQKRFDVALAYYTQLLTYIKSAVTRNVAEKAINGILDYVSASPDIDLATMQQFYEATLVSLAESKNERLRTKTNVKLAKLWLDRKEYAQLTKSVRELHASVAPSPDENDSEAIDNTRGTLLLEIYALEIQMHTEMKNNQKLRQIYEATTQVRSAIPHPRISGVIKECGGKMFMYEKAWAKAQVAFFDSFRNYDEAGSPQRIVVLKYLVLAHMLMGSKINPFDSQETKPYASHTEILPMTNLVRAYQENNVHEAEKVLRENRKNIMDDPFIASHLADVLRSLRTQWIVDVIRSYSAITIPSFAKQLGIADVDMESILTTLIMDGKINGKIDQVTQRLTLDKRAAVDARRYGALHSWSSELDSLHQKSMAKSLKCGPIGMQGNMTPYDMGMDI</sequence>
<name>G7E3Q8_MIXOS</name>
<dbReference type="SMART" id="SM00088">
    <property type="entry name" value="PINT"/>
    <property type="match status" value="1"/>
</dbReference>
<keyword evidence="7" id="KW-0539">Nucleus</keyword>
<reference evidence="10 11" key="1">
    <citation type="journal article" date="2011" name="J. Gen. Appl. Microbiol.">
        <title>Draft genome sequencing of the enigmatic basidiomycete Mixia osmundae.</title>
        <authorList>
            <person name="Nishida H."/>
            <person name="Nagatsuka Y."/>
            <person name="Sugiyama J."/>
        </authorList>
    </citation>
    <scope>NUCLEOTIDE SEQUENCE [LARGE SCALE GENOMIC DNA]</scope>
    <source>
        <strain evidence="11">CBS 9802 / IAM 14324 / JCM 22182 / KY 12970</strain>
    </source>
</reference>
<dbReference type="Gene3D" id="1.25.40.570">
    <property type="match status" value="1"/>
</dbReference>
<reference evidence="10 11" key="2">
    <citation type="journal article" date="2012" name="Open Biol.">
        <title>Characteristics of nucleosomes and linker DNA regions on the genome of the basidiomycete Mixia osmundae revealed by mono- and dinucleosome mapping.</title>
        <authorList>
            <person name="Nishida H."/>
            <person name="Kondo S."/>
            <person name="Matsumoto T."/>
            <person name="Suzuki Y."/>
            <person name="Yoshikawa H."/>
            <person name="Taylor T.D."/>
            <person name="Sugiyama J."/>
        </authorList>
    </citation>
    <scope>NUCLEOTIDE SEQUENCE [LARGE SCALE GENOMIC DNA]</scope>
    <source>
        <strain evidence="11">CBS 9802 / IAM 14324 / JCM 22182 / KY 12970</strain>
    </source>
</reference>
<feature type="domain" description="PCI" evidence="9">
    <location>
        <begin position="259"/>
        <end position="428"/>
    </location>
</feature>
<dbReference type="Pfam" id="PF01399">
    <property type="entry name" value="PCI"/>
    <property type="match status" value="1"/>
</dbReference>
<feature type="region of interest" description="Disordered" evidence="8">
    <location>
        <begin position="1"/>
        <end position="30"/>
    </location>
</feature>
<evidence type="ECO:0000313" key="11">
    <source>
        <dbReference type="Proteomes" id="UP000009131"/>
    </source>
</evidence>
<accession>G7E3Q8</accession>
<dbReference type="FunFam" id="1.25.40.570:FF:000006">
    <property type="entry name" value="COP9 signalosome complex subunit 2"/>
    <property type="match status" value="1"/>
</dbReference>
<evidence type="ECO:0000256" key="1">
    <source>
        <dbReference type="ARBA" id="ARBA00004123"/>
    </source>
</evidence>
<gene>
    <name evidence="10" type="primary">Mo04147</name>
    <name evidence="10" type="ORF">E5Q_04147</name>
</gene>
<comment type="subcellular location">
    <subcellularLocation>
        <location evidence="2">Cytoplasm</location>
    </subcellularLocation>
    <subcellularLocation>
        <location evidence="1">Nucleus</location>
    </subcellularLocation>
</comment>
<dbReference type="PANTHER" id="PTHR10678">
    <property type="entry name" value="26S PROTEASOME NON-ATPASE REGULATORY SUBUNIT 11/COP9 SIGNALOSOME COMPLEX SUBUNIT 2"/>
    <property type="match status" value="1"/>
</dbReference>
<dbReference type="PROSITE" id="PS50250">
    <property type="entry name" value="PCI"/>
    <property type="match status" value="1"/>
</dbReference>
<dbReference type="OrthoDB" id="194139at2759"/>
<keyword evidence="11" id="KW-1185">Reference proteome</keyword>
<dbReference type="RefSeq" id="XP_014570527.1">
    <property type="nucleotide sequence ID" value="XM_014715041.1"/>
</dbReference>
<organism evidence="10 11">
    <name type="scientific">Mixia osmundae (strain CBS 9802 / IAM 14324 / JCM 22182 / KY 12970)</name>
    <dbReference type="NCBI Taxonomy" id="764103"/>
    <lineage>
        <taxon>Eukaryota</taxon>
        <taxon>Fungi</taxon>
        <taxon>Dikarya</taxon>
        <taxon>Basidiomycota</taxon>
        <taxon>Pucciniomycotina</taxon>
        <taxon>Mixiomycetes</taxon>
        <taxon>Mixiales</taxon>
        <taxon>Mixiaceae</taxon>
        <taxon>Mixia</taxon>
    </lineage>
</organism>
<dbReference type="EMBL" id="BABT02000122">
    <property type="protein sequence ID" value="GAA97468.1"/>
    <property type="molecule type" value="Genomic_DNA"/>
</dbReference>
<dbReference type="eggNOG" id="KOG1464">
    <property type="taxonomic scope" value="Eukaryota"/>
</dbReference>
<dbReference type="OMA" id="SEENWKD"/>
<evidence type="ECO:0000256" key="2">
    <source>
        <dbReference type="ARBA" id="ARBA00004496"/>
    </source>
</evidence>
<dbReference type="InterPro" id="IPR036390">
    <property type="entry name" value="WH_DNA-bd_sf"/>
</dbReference>
<dbReference type="STRING" id="764103.G7E3Q8"/>
<evidence type="ECO:0000256" key="4">
    <source>
        <dbReference type="ARBA" id="ARBA00014879"/>
    </source>
</evidence>
<evidence type="ECO:0000256" key="8">
    <source>
        <dbReference type="SAM" id="MobiDB-lite"/>
    </source>
</evidence>
<evidence type="ECO:0000259" key="9">
    <source>
        <dbReference type="PROSITE" id="PS50250"/>
    </source>
</evidence>
<dbReference type="SUPFAM" id="SSF46785">
    <property type="entry name" value="Winged helix' DNA-binding domain"/>
    <property type="match status" value="1"/>
</dbReference>
<evidence type="ECO:0000313" key="10">
    <source>
        <dbReference type="EMBL" id="GAA97468.1"/>
    </source>
</evidence>
<dbReference type="InterPro" id="IPR050871">
    <property type="entry name" value="26S_Proteasome/COP9_Components"/>
</dbReference>
<evidence type="ECO:0000256" key="6">
    <source>
        <dbReference type="ARBA" id="ARBA00022790"/>
    </source>
</evidence>
<keyword evidence="5" id="KW-0963">Cytoplasm</keyword>
<dbReference type="HOGENOM" id="CLU_028981_0_1_1"/>
<dbReference type="GO" id="GO:0005737">
    <property type="term" value="C:cytoplasm"/>
    <property type="evidence" value="ECO:0007669"/>
    <property type="project" value="UniProtKB-SubCell"/>
</dbReference>
<dbReference type="InterPro" id="IPR000717">
    <property type="entry name" value="PCI_dom"/>
</dbReference>
<dbReference type="AlphaFoldDB" id="G7E3Q8"/>
<evidence type="ECO:0000256" key="3">
    <source>
        <dbReference type="ARBA" id="ARBA00009318"/>
    </source>
</evidence>
<dbReference type="InParanoid" id="G7E3Q8"/>
<comment type="caution">
    <text evidence="10">The sequence shown here is derived from an EMBL/GenBank/DDBJ whole genome shotgun (WGS) entry which is preliminary data.</text>
</comment>
<evidence type="ECO:0000256" key="5">
    <source>
        <dbReference type="ARBA" id="ARBA00022490"/>
    </source>
</evidence>
<evidence type="ECO:0000256" key="7">
    <source>
        <dbReference type="ARBA" id="ARBA00023242"/>
    </source>
</evidence>
<comment type="similarity">
    <text evidence="3">Belongs to the CSN2 family.</text>
</comment>
<dbReference type="Proteomes" id="UP000009131">
    <property type="component" value="Unassembled WGS sequence"/>
</dbReference>